<dbReference type="SUPFAM" id="SSF52266">
    <property type="entry name" value="SGNH hydrolase"/>
    <property type="match status" value="1"/>
</dbReference>
<proteinExistence type="predicted"/>
<keyword evidence="1" id="KW-0732">Signal</keyword>
<evidence type="ECO:0000256" key="1">
    <source>
        <dbReference type="SAM" id="SignalP"/>
    </source>
</evidence>
<organism evidence="2 3">
    <name type="scientific">Roseateles rivi</name>
    <dbReference type="NCBI Taxonomy" id="3299028"/>
    <lineage>
        <taxon>Bacteria</taxon>
        <taxon>Pseudomonadati</taxon>
        <taxon>Pseudomonadota</taxon>
        <taxon>Betaproteobacteria</taxon>
        <taxon>Burkholderiales</taxon>
        <taxon>Sphaerotilaceae</taxon>
        <taxon>Roseateles</taxon>
    </lineage>
</organism>
<feature type="chain" id="PRO_5045420187" evidence="1">
    <location>
        <begin position="23"/>
        <end position="316"/>
    </location>
</feature>
<name>A0ABW7FWM4_9BURK</name>
<dbReference type="PROSITE" id="PS51257">
    <property type="entry name" value="PROKAR_LIPOPROTEIN"/>
    <property type="match status" value="1"/>
</dbReference>
<dbReference type="Proteomes" id="UP001606099">
    <property type="component" value="Unassembled WGS sequence"/>
</dbReference>
<comment type="caution">
    <text evidence="2">The sequence shown here is derived from an EMBL/GenBank/DDBJ whole genome shotgun (WGS) entry which is preliminary data.</text>
</comment>
<accession>A0ABW7FWM4</accession>
<dbReference type="RefSeq" id="WP_394461215.1">
    <property type="nucleotide sequence ID" value="NZ_JBIGHZ010000004.1"/>
</dbReference>
<dbReference type="GO" id="GO:0016787">
    <property type="term" value="F:hydrolase activity"/>
    <property type="evidence" value="ECO:0007669"/>
    <property type="project" value="UniProtKB-KW"/>
</dbReference>
<dbReference type="InterPro" id="IPR036514">
    <property type="entry name" value="SGNH_hydro_sf"/>
</dbReference>
<feature type="signal peptide" evidence="1">
    <location>
        <begin position="1"/>
        <end position="22"/>
    </location>
</feature>
<dbReference type="EMBL" id="JBIGHZ010000004">
    <property type="protein sequence ID" value="MFG6448716.1"/>
    <property type="molecule type" value="Genomic_DNA"/>
</dbReference>
<evidence type="ECO:0000313" key="3">
    <source>
        <dbReference type="Proteomes" id="UP001606099"/>
    </source>
</evidence>
<keyword evidence="3" id="KW-1185">Reference proteome</keyword>
<protein>
    <submittedName>
        <fullName evidence="2">SGNH/GDSL hydrolase family protein</fullName>
    </submittedName>
</protein>
<sequence length="316" mass="33660">MKSVTRSLGLVLSLSALLTACGGGGSQIEPFKPQRMIVLGDEHSALLPDGRKYTVNGLSADTDTPPAARKCDLNPIWVQSVASAFGIVFKECNPTNASTTAGIMYAAKGARVAEVTQQIDTHLKTSDFRKTDLVTLMVGANDVLELYAQYPAKSVDTLLAEAGDRGARAAEQVNRVARAGGRVLITTIPDMGFSPFGVNEKANKTDIDRAKLLNDLSIKFNAKLRLNLIDDGHLIALVLADERLYRNFTVPAYTAGMNISQAACLSTVDVLDCTSKTLVSGATTATWLWATDTAWGPTMHSVVGAEAATKAVNQPF</sequence>
<dbReference type="InterPro" id="IPR001087">
    <property type="entry name" value="GDSL"/>
</dbReference>
<reference evidence="2 3" key="1">
    <citation type="submission" date="2024-08" db="EMBL/GenBank/DDBJ databases">
        <authorList>
            <person name="Lu H."/>
        </authorList>
    </citation>
    <scope>NUCLEOTIDE SEQUENCE [LARGE SCALE GENOMIC DNA]</scope>
    <source>
        <strain evidence="2 3">BYS180W</strain>
    </source>
</reference>
<keyword evidence="2" id="KW-0378">Hydrolase</keyword>
<dbReference type="Pfam" id="PF00657">
    <property type="entry name" value="Lipase_GDSL"/>
    <property type="match status" value="1"/>
</dbReference>
<gene>
    <name evidence="2" type="ORF">ACG0Z6_10770</name>
</gene>
<dbReference type="Gene3D" id="3.40.50.1110">
    <property type="entry name" value="SGNH hydrolase"/>
    <property type="match status" value="1"/>
</dbReference>
<evidence type="ECO:0000313" key="2">
    <source>
        <dbReference type="EMBL" id="MFG6448716.1"/>
    </source>
</evidence>